<keyword evidence="1" id="KW-1185">Reference proteome</keyword>
<organism evidence="1 2">
    <name type="scientific">Elaeophora elaphi</name>
    <dbReference type="NCBI Taxonomy" id="1147741"/>
    <lineage>
        <taxon>Eukaryota</taxon>
        <taxon>Metazoa</taxon>
        <taxon>Ecdysozoa</taxon>
        <taxon>Nematoda</taxon>
        <taxon>Chromadorea</taxon>
        <taxon>Rhabditida</taxon>
        <taxon>Spirurina</taxon>
        <taxon>Spiruromorpha</taxon>
        <taxon>Filarioidea</taxon>
        <taxon>Onchocercidae</taxon>
        <taxon>Elaeophora</taxon>
    </lineage>
</organism>
<dbReference type="GO" id="GO:0006048">
    <property type="term" value="P:UDP-N-acetylglucosamine biosynthetic process"/>
    <property type="evidence" value="ECO:0007669"/>
    <property type="project" value="UniProtKB-UniPathway"/>
</dbReference>
<sequence length="111" mass="12654">MHNTSLPSYHIIIIEILYFRATSIIGVKCIVASATLSLEFQFTHQAGYLGRIGNIIVDKTVPCLFLPWILCQYLIPIARHVGVFKLLLESKVEIPNYDELGFKKERNISFT</sequence>
<dbReference type="UniPathway" id="UPA00113">
    <property type="reaction ID" value="UER00529"/>
</dbReference>
<proteinExistence type="predicted"/>
<dbReference type="AlphaFoldDB" id="A0A0R3RFR6"/>
<evidence type="ECO:0000313" key="2">
    <source>
        <dbReference type="WBParaSite" id="EEL_0000021201-mRNA-1"/>
    </source>
</evidence>
<dbReference type="WBParaSite" id="EEL_0000021201-mRNA-1">
    <property type="protein sequence ID" value="EEL_0000021201-mRNA-1"/>
    <property type="gene ID" value="EEL_0000021201"/>
</dbReference>
<dbReference type="Proteomes" id="UP000050640">
    <property type="component" value="Unplaced"/>
</dbReference>
<evidence type="ECO:0000313" key="1">
    <source>
        <dbReference type="Proteomes" id="UP000050640"/>
    </source>
</evidence>
<dbReference type="STRING" id="1147741.A0A0R3RFR6"/>
<accession>A0A0R3RFR6</accession>
<dbReference type="Gene3D" id="3.40.630.30">
    <property type="match status" value="1"/>
</dbReference>
<reference evidence="2" key="1">
    <citation type="submission" date="2017-02" db="UniProtKB">
        <authorList>
            <consortium name="WormBaseParasite"/>
        </authorList>
    </citation>
    <scope>IDENTIFICATION</scope>
</reference>
<protein>
    <submittedName>
        <fullName evidence="2">Glucosamine 6-phosphate N-acetyltransferase</fullName>
    </submittedName>
</protein>
<name>A0A0R3RFR6_9BILA</name>